<dbReference type="Pfam" id="PF14031">
    <property type="entry name" value="D-ser_dehydrat"/>
    <property type="match status" value="1"/>
</dbReference>
<sequence>MPTDTSPPVTGRPDPGVLLAPPARPGDPLDAIDTPALLLDLDASDANVAALHAQAVAAGLAVRAHGKAHRCPRLALRQIAAGAVGICVQKVGEAEGFAAAGVRDILVTNEIVSPDKCLRLARLATLPGMRIATCVDDPLQVERLAAACASAGSRVDVLIEVDVGQQRCGVETPSQALAIAEAIDRAAPHLALRGLQAYHGRAQHLRGAGERAEAVARAAAVAREFRAALEQAGHAVSEISGGGTGSFPNEAGAGVWTELQAGSYALLDLDYRANAVDPAAPRLRQALGVMTTVISRRAAHAVLDGGLKSFAVDSGLPAMRDPRWKVVGLSDEHTVIRPLEGAAPLALGQRVILDPGHCDPTVNLHDWIVAYRGNTVEAVWPVLPRGASR</sequence>
<dbReference type="SUPFAM" id="SSF51419">
    <property type="entry name" value="PLP-binding barrel"/>
    <property type="match status" value="1"/>
</dbReference>
<dbReference type="InterPro" id="IPR051466">
    <property type="entry name" value="D-amino_acid_metab_enzyme"/>
</dbReference>
<dbReference type="GO" id="GO:0036088">
    <property type="term" value="P:D-serine catabolic process"/>
    <property type="evidence" value="ECO:0007669"/>
    <property type="project" value="TreeGrafter"/>
</dbReference>
<dbReference type="PANTHER" id="PTHR28004:SF2">
    <property type="entry name" value="D-SERINE DEHYDRATASE"/>
    <property type="match status" value="1"/>
</dbReference>
<dbReference type="InterPro" id="IPR042208">
    <property type="entry name" value="D-ser_dehydrat-like_sf"/>
</dbReference>
<reference evidence="4 5" key="1">
    <citation type="submission" date="2019-06" db="EMBL/GenBank/DDBJ databases">
        <title>Quisquiliibacterium sp. nov., isolated from a maize field.</title>
        <authorList>
            <person name="Lin S.-Y."/>
            <person name="Tsai C.-F."/>
            <person name="Young C.-C."/>
        </authorList>
    </citation>
    <scope>NUCLEOTIDE SEQUENCE [LARGE SCALE GENOMIC DNA]</scope>
    <source>
        <strain evidence="4 5">CC-CFT501</strain>
    </source>
</reference>
<evidence type="ECO:0000256" key="1">
    <source>
        <dbReference type="ARBA" id="ARBA00005323"/>
    </source>
</evidence>
<dbReference type="Proteomes" id="UP000321548">
    <property type="component" value="Unassembled WGS sequence"/>
</dbReference>
<dbReference type="AlphaFoldDB" id="A0A5C8P176"/>
<dbReference type="InterPro" id="IPR001608">
    <property type="entry name" value="Ala_racemase_N"/>
</dbReference>
<organism evidence="4 5">
    <name type="scientific">Zeimonas arvi</name>
    <dbReference type="NCBI Taxonomy" id="2498847"/>
    <lineage>
        <taxon>Bacteria</taxon>
        <taxon>Pseudomonadati</taxon>
        <taxon>Pseudomonadota</taxon>
        <taxon>Betaproteobacteria</taxon>
        <taxon>Burkholderiales</taxon>
        <taxon>Burkholderiaceae</taxon>
        <taxon>Zeimonas</taxon>
    </lineage>
</organism>
<dbReference type="InterPro" id="IPR026956">
    <property type="entry name" value="D-ser_dehydrat-like_dom"/>
</dbReference>
<feature type="domain" description="D-serine dehydratase-like" evidence="3">
    <location>
        <begin position="286"/>
        <end position="372"/>
    </location>
</feature>
<dbReference type="Pfam" id="PF01168">
    <property type="entry name" value="Ala_racemase_N"/>
    <property type="match status" value="1"/>
</dbReference>
<dbReference type="InterPro" id="IPR029066">
    <property type="entry name" value="PLP-binding_barrel"/>
</dbReference>
<protein>
    <submittedName>
        <fullName evidence="4">DSD1 family PLP-dependent enzyme</fullName>
    </submittedName>
</protein>
<evidence type="ECO:0000256" key="2">
    <source>
        <dbReference type="ARBA" id="ARBA00023239"/>
    </source>
</evidence>
<keyword evidence="5" id="KW-1185">Reference proteome</keyword>
<evidence type="ECO:0000313" key="4">
    <source>
        <dbReference type="EMBL" id="TXL67007.1"/>
    </source>
</evidence>
<dbReference type="CDD" id="cd06819">
    <property type="entry name" value="PLPDE_III_LS_D-TA"/>
    <property type="match status" value="1"/>
</dbReference>
<evidence type="ECO:0000259" key="3">
    <source>
        <dbReference type="SMART" id="SM01119"/>
    </source>
</evidence>
<name>A0A5C8P176_9BURK</name>
<dbReference type="Gene3D" id="3.20.20.10">
    <property type="entry name" value="Alanine racemase"/>
    <property type="match status" value="1"/>
</dbReference>
<comment type="similarity">
    <text evidence="1">Belongs to the DSD1 family.</text>
</comment>
<comment type="caution">
    <text evidence="4">The sequence shown here is derived from an EMBL/GenBank/DDBJ whole genome shotgun (WGS) entry which is preliminary data.</text>
</comment>
<dbReference type="PANTHER" id="PTHR28004">
    <property type="entry name" value="ZGC:162816-RELATED"/>
    <property type="match status" value="1"/>
</dbReference>
<keyword evidence="2" id="KW-0456">Lyase</keyword>
<dbReference type="Gene3D" id="2.40.37.20">
    <property type="entry name" value="D-serine dehydratase-like domain"/>
    <property type="match status" value="1"/>
</dbReference>
<dbReference type="OrthoDB" id="9772497at2"/>
<accession>A0A5C8P176</accession>
<gene>
    <name evidence="4" type="ORF">FHP08_05115</name>
</gene>
<proteinExistence type="inferred from homology"/>
<evidence type="ECO:0000313" key="5">
    <source>
        <dbReference type="Proteomes" id="UP000321548"/>
    </source>
</evidence>
<dbReference type="GO" id="GO:0008721">
    <property type="term" value="F:D-serine ammonia-lyase activity"/>
    <property type="evidence" value="ECO:0007669"/>
    <property type="project" value="TreeGrafter"/>
</dbReference>
<dbReference type="EMBL" id="VDUY01000002">
    <property type="protein sequence ID" value="TXL67007.1"/>
    <property type="molecule type" value="Genomic_DNA"/>
</dbReference>
<dbReference type="SMART" id="SM01119">
    <property type="entry name" value="D-ser_dehydrat"/>
    <property type="match status" value="1"/>
</dbReference>